<dbReference type="AlphaFoldDB" id="A0A6G1ICE3"/>
<feature type="region of interest" description="Disordered" evidence="1">
    <location>
        <begin position="62"/>
        <end position="94"/>
    </location>
</feature>
<feature type="compositionally biased region" description="Pro residues" evidence="1">
    <location>
        <begin position="81"/>
        <end position="94"/>
    </location>
</feature>
<protein>
    <submittedName>
        <fullName evidence="2">Uncharacterized protein</fullName>
    </submittedName>
</protein>
<gene>
    <name evidence="2" type="ORF">K458DRAFT_196348</name>
</gene>
<accession>A0A6G1ICE3</accession>
<evidence type="ECO:0000313" key="2">
    <source>
        <dbReference type="EMBL" id="KAF2675907.1"/>
    </source>
</evidence>
<sequence length="94" mass="10336">MIWAPADCEFAAPNRTTHCPVQSPVCRCACPSASVTAACAPRSALEHTKAHYVTPRRVRLRCPQHTAEPRRNPAPKQPRSTSPPTPAHPLYPFL</sequence>
<proteinExistence type="predicted"/>
<evidence type="ECO:0000313" key="3">
    <source>
        <dbReference type="Proteomes" id="UP000799291"/>
    </source>
</evidence>
<reference evidence="2" key="1">
    <citation type="journal article" date="2020" name="Stud. Mycol.">
        <title>101 Dothideomycetes genomes: a test case for predicting lifestyles and emergence of pathogens.</title>
        <authorList>
            <person name="Haridas S."/>
            <person name="Albert R."/>
            <person name="Binder M."/>
            <person name="Bloem J."/>
            <person name="Labutti K."/>
            <person name="Salamov A."/>
            <person name="Andreopoulos B."/>
            <person name="Baker S."/>
            <person name="Barry K."/>
            <person name="Bills G."/>
            <person name="Bluhm B."/>
            <person name="Cannon C."/>
            <person name="Castanera R."/>
            <person name="Culley D."/>
            <person name="Daum C."/>
            <person name="Ezra D."/>
            <person name="Gonzalez J."/>
            <person name="Henrissat B."/>
            <person name="Kuo A."/>
            <person name="Liang C."/>
            <person name="Lipzen A."/>
            <person name="Lutzoni F."/>
            <person name="Magnuson J."/>
            <person name="Mondo S."/>
            <person name="Nolan M."/>
            <person name="Ohm R."/>
            <person name="Pangilinan J."/>
            <person name="Park H.-J."/>
            <person name="Ramirez L."/>
            <person name="Alfaro M."/>
            <person name="Sun H."/>
            <person name="Tritt A."/>
            <person name="Yoshinaga Y."/>
            <person name="Zwiers L.-H."/>
            <person name="Turgeon B."/>
            <person name="Goodwin S."/>
            <person name="Spatafora J."/>
            <person name="Crous P."/>
            <person name="Grigoriev I."/>
        </authorList>
    </citation>
    <scope>NUCLEOTIDE SEQUENCE</scope>
    <source>
        <strain evidence="2">CBS 122367</strain>
    </source>
</reference>
<name>A0A6G1ICE3_9PLEO</name>
<keyword evidence="3" id="KW-1185">Reference proteome</keyword>
<evidence type="ECO:0000256" key="1">
    <source>
        <dbReference type="SAM" id="MobiDB-lite"/>
    </source>
</evidence>
<dbReference type="Proteomes" id="UP000799291">
    <property type="component" value="Unassembled WGS sequence"/>
</dbReference>
<organism evidence="2 3">
    <name type="scientific">Lentithecium fluviatile CBS 122367</name>
    <dbReference type="NCBI Taxonomy" id="1168545"/>
    <lineage>
        <taxon>Eukaryota</taxon>
        <taxon>Fungi</taxon>
        <taxon>Dikarya</taxon>
        <taxon>Ascomycota</taxon>
        <taxon>Pezizomycotina</taxon>
        <taxon>Dothideomycetes</taxon>
        <taxon>Pleosporomycetidae</taxon>
        <taxon>Pleosporales</taxon>
        <taxon>Massarineae</taxon>
        <taxon>Lentitheciaceae</taxon>
        <taxon>Lentithecium</taxon>
    </lineage>
</organism>
<dbReference type="EMBL" id="MU005645">
    <property type="protein sequence ID" value="KAF2675907.1"/>
    <property type="molecule type" value="Genomic_DNA"/>
</dbReference>